<gene>
    <name evidence="8" type="ORF">LARSCL_LOCUS16994</name>
</gene>
<feature type="transmembrane region" description="Helical" evidence="6">
    <location>
        <begin position="295"/>
        <end position="316"/>
    </location>
</feature>
<feature type="transmembrane region" description="Helical" evidence="6">
    <location>
        <begin position="21"/>
        <end position="47"/>
    </location>
</feature>
<feature type="transmembrane region" description="Helical" evidence="6">
    <location>
        <begin position="405"/>
        <end position="423"/>
    </location>
</feature>
<evidence type="ECO:0000259" key="7">
    <source>
        <dbReference type="Pfam" id="PF12832"/>
    </source>
</evidence>
<dbReference type="Proteomes" id="UP001497382">
    <property type="component" value="Unassembled WGS sequence"/>
</dbReference>
<evidence type="ECO:0000256" key="1">
    <source>
        <dbReference type="ARBA" id="ARBA00004141"/>
    </source>
</evidence>
<protein>
    <recommendedName>
        <fullName evidence="7">Major facilitator superfamily associated domain-containing protein</fullName>
    </recommendedName>
</protein>
<dbReference type="Pfam" id="PF12832">
    <property type="entry name" value="MFS_1_like"/>
    <property type="match status" value="1"/>
</dbReference>
<name>A0AAV2B4V1_9ARAC</name>
<feature type="transmembrane region" description="Helical" evidence="6">
    <location>
        <begin position="464"/>
        <end position="488"/>
    </location>
</feature>
<dbReference type="SUPFAM" id="SSF103473">
    <property type="entry name" value="MFS general substrate transporter"/>
    <property type="match status" value="1"/>
</dbReference>
<feature type="transmembrane region" description="Helical" evidence="6">
    <location>
        <begin position="88"/>
        <end position="106"/>
    </location>
</feature>
<feature type="transmembrane region" description="Helical" evidence="6">
    <location>
        <begin position="376"/>
        <end position="393"/>
    </location>
</feature>
<feature type="domain" description="Major facilitator superfamily associated" evidence="7">
    <location>
        <begin position="25"/>
        <end position="497"/>
    </location>
</feature>
<feature type="transmembrane region" description="Helical" evidence="6">
    <location>
        <begin position="226"/>
        <end position="243"/>
    </location>
</feature>
<dbReference type="EMBL" id="CAXIEN010000280">
    <property type="protein sequence ID" value="CAL1291265.1"/>
    <property type="molecule type" value="Genomic_DNA"/>
</dbReference>
<sequence length="544" mass="60754">MKNHSVTTGIKKKPKVRVNKFFLPVKIALFCWFAGGFTSSVFVPVYLKSRGITIAQLSVFTGTSIISQCLSNLVSGTITDKTGRSKPVLMANLVIFLVISLVFTRMPQVKECNRGKIRLQCSDGDLISRNSCHVLENRSGNVSCSAIKSINGRGSSDIECRKLSNISYFDIFMKRNESRNDSITCLYNIRLQNYSTGLIGLCEEQCNSFEFDCMLKESPDCNSNRAIWIVIYGILINILYFSHTTTYRLFDVIVTDLTNAHNADFGRQRVFSIIGSLTGPPVTGYILHQTGDKEYSTVFLSSAIFAALSALSLSIVDVKPNKPARRMWKSTLELVTNLDVCLFFLMIVIMGSAYGFQITYSSWYLQDLGASDLLLGINRGAAGLYGLPFLYSSRWWVDKIGHRSLFILGLLGHALYFFSFALLKEPWYVLIIQLTIVVTYHLFWVTTMLYIVETAPEGLQATARILAGCLHFSIGKIISILIGGYIMSISGGRLAYTVVGSIVLIYAAIYAAHVLLRRKAEKYRAESTQAEHQNELQLCSSQEN</sequence>
<keyword evidence="5 6" id="KW-0472">Membrane</keyword>
<dbReference type="PANTHER" id="PTHR16172">
    <property type="entry name" value="MAJOR FACILITATOR SUPERFAMILY DOMAIN-CONTAINING PROTEIN 6-LIKE"/>
    <property type="match status" value="1"/>
</dbReference>
<evidence type="ECO:0000313" key="9">
    <source>
        <dbReference type="Proteomes" id="UP001497382"/>
    </source>
</evidence>
<evidence type="ECO:0000256" key="6">
    <source>
        <dbReference type="SAM" id="Phobius"/>
    </source>
</evidence>
<evidence type="ECO:0000256" key="4">
    <source>
        <dbReference type="ARBA" id="ARBA00022989"/>
    </source>
</evidence>
<keyword evidence="3 6" id="KW-0812">Transmembrane</keyword>
<evidence type="ECO:0000313" key="8">
    <source>
        <dbReference type="EMBL" id="CAL1291265.1"/>
    </source>
</evidence>
<feature type="transmembrane region" description="Helical" evidence="6">
    <location>
        <begin position="337"/>
        <end position="356"/>
    </location>
</feature>
<evidence type="ECO:0000256" key="3">
    <source>
        <dbReference type="ARBA" id="ARBA00022692"/>
    </source>
</evidence>
<feature type="transmembrane region" description="Helical" evidence="6">
    <location>
        <begin position="429"/>
        <end position="452"/>
    </location>
</feature>
<comment type="caution">
    <text evidence="8">The sequence shown here is derived from an EMBL/GenBank/DDBJ whole genome shotgun (WGS) entry which is preliminary data.</text>
</comment>
<accession>A0AAV2B4V1</accession>
<dbReference type="AlphaFoldDB" id="A0AAV2B4V1"/>
<keyword evidence="9" id="KW-1185">Reference proteome</keyword>
<dbReference type="InterPro" id="IPR051717">
    <property type="entry name" value="MFS_MFSD6"/>
</dbReference>
<organism evidence="8 9">
    <name type="scientific">Larinioides sclopetarius</name>
    <dbReference type="NCBI Taxonomy" id="280406"/>
    <lineage>
        <taxon>Eukaryota</taxon>
        <taxon>Metazoa</taxon>
        <taxon>Ecdysozoa</taxon>
        <taxon>Arthropoda</taxon>
        <taxon>Chelicerata</taxon>
        <taxon>Arachnida</taxon>
        <taxon>Araneae</taxon>
        <taxon>Araneomorphae</taxon>
        <taxon>Entelegynae</taxon>
        <taxon>Araneoidea</taxon>
        <taxon>Araneidae</taxon>
        <taxon>Larinioides</taxon>
    </lineage>
</organism>
<dbReference type="Gene3D" id="1.20.1250.20">
    <property type="entry name" value="MFS general substrate transporter like domains"/>
    <property type="match status" value="3"/>
</dbReference>
<dbReference type="GO" id="GO:0016020">
    <property type="term" value="C:membrane"/>
    <property type="evidence" value="ECO:0007669"/>
    <property type="project" value="UniProtKB-SubCell"/>
</dbReference>
<dbReference type="PANTHER" id="PTHR16172:SF41">
    <property type="entry name" value="MAJOR FACILITATOR SUPERFAMILY DOMAIN-CONTAINING PROTEIN 6-LIKE"/>
    <property type="match status" value="1"/>
</dbReference>
<feature type="transmembrane region" description="Helical" evidence="6">
    <location>
        <begin position="494"/>
        <end position="516"/>
    </location>
</feature>
<reference evidence="8 9" key="1">
    <citation type="submission" date="2024-04" db="EMBL/GenBank/DDBJ databases">
        <authorList>
            <person name="Rising A."/>
            <person name="Reimegard J."/>
            <person name="Sonavane S."/>
            <person name="Akerstrom W."/>
            <person name="Nylinder S."/>
            <person name="Hedman E."/>
            <person name="Kallberg Y."/>
        </authorList>
    </citation>
    <scope>NUCLEOTIDE SEQUENCE [LARGE SCALE GENOMIC DNA]</scope>
</reference>
<dbReference type="InterPro" id="IPR036259">
    <property type="entry name" value="MFS_trans_sf"/>
</dbReference>
<evidence type="ECO:0000256" key="5">
    <source>
        <dbReference type="ARBA" id="ARBA00023136"/>
    </source>
</evidence>
<keyword evidence="4 6" id="KW-1133">Transmembrane helix</keyword>
<proteinExistence type="inferred from homology"/>
<dbReference type="InterPro" id="IPR024989">
    <property type="entry name" value="MFS_assoc_dom"/>
</dbReference>
<evidence type="ECO:0000256" key="2">
    <source>
        <dbReference type="ARBA" id="ARBA00005241"/>
    </source>
</evidence>
<comment type="subcellular location">
    <subcellularLocation>
        <location evidence="1">Membrane</location>
        <topology evidence="1">Multi-pass membrane protein</topology>
    </subcellularLocation>
</comment>
<comment type="similarity">
    <text evidence="2">Belongs to the major facilitator superfamily. MFSD6 family.</text>
</comment>